<dbReference type="OrthoDB" id="3078218at2"/>
<dbReference type="STRING" id="1503.CLPU_38c00040"/>
<name>A0A0L0W645_GOTPU</name>
<dbReference type="Proteomes" id="UP000037267">
    <property type="component" value="Unassembled WGS sequence"/>
</dbReference>
<protein>
    <submittedName>
        <fullName evidence="1">Phage major tail protein, phi13 family</fullName>
    </submittedName>
</protein>
<accession>A0A0L0W645</accession>
<comment type="caution">
    <text evidence="1">The sequence shown here is derived from an EMBL/GenBank/DDBJ whole genome shotgun (WGS) entry which is preliminary data.</text>
</comment>
<dbReference type="EMBL" id="LGSS01000038">
    <property type="protein sequence ID" value="KNF06984.1"/>
    <property type="molecule type" value="Genomic_DNA"/>
</dbReference>
<dbReference type="AlphaFoldDB" id="A0A0L0W645"/>
<dbReference type="RefSeq" id="WP_050379075.1">
    <property type="nucleotide sequence ID" value="NZ_LGSS01000038.1"/>
</dbReference>
<organism evidence="1 2">
    <name type="scientific">Gottschalkia purinilytica</name>
    <name type="common">Clostridium purinilyticum</name>
    <dbReference type="NCBI Taxonomy" id="1503"/>
    <lineage>
        <taxon>Bacteria</taxon>
        <taxon>Bacillati</taxon>
        <taxon>Bacillota</taxon>
        <taxon>Tissierellia</taxon>
        <taxon>Tissierellales</taxon>
        <taxon>Gottschalkiaceae</taxon>
        <taxon>Gottschalkia</taxon>
    </lineage>
</organism>
<gene>
    <name evidence="1" type="ORF">CLPU_38c00040</name>
</gene>
<reference evidence="2" key="1">
    <citation type="submission" date="2015-07" db="EMBL/GenBank/DDBJ databases">
        <title>Draft genome sequence of the purine-degrading Gottschalkia purinilyticum DSM 1384 (formerly Clostridium purinilyticum).</title>
        <authorList>
            <person name="Poehlein A."/>
            <person name="Schiel-Bengelsdorf B."/>
            <person name="Bengelsdorf F.R."/>
            <person name="Daniel R."/>
            <person name="Duerre P."/>
        </authorList>
    </citation>
    <scope>NUCLEOTIDE SEQUENCE [LARGE SCALE GENOMIC DNA]</scope>
    <source>
        <strain evidence="2">DSM 1384</strain>
    </source>
</reference>
<proteinExistence type="predicted"/>
<dbReference type="InterPro" id="IPR006490">
    <property type="entry name" value="Maj_tail_phi13"/>
</dbReference>
<dbReference type="NCBIfam" id="TIGR01603">
    <property type="entry name" value="maj_tail_phi13"/>
    <property type="match status" value="1"/>
</dbReference>
<keyword evidence="2" id="KW-1185">Reference proteome</keyword>
<evidence type="ECO:0000313" key="1">
    <source>
        <dbReference type="EMBL" id="KNF06984.1"/>
    </source>
</evidence>
<sequence length="195" mass="22068">MALIGLKDIHYVPLKKDDSDTLEYDTNIKRIAGAITAKISPKASTEKIYYDDMLGATSTALGEIDVEIEMQDLPLEVRAEWTGNKIVNGVLREKANAAPIELALGFKSEKHEGGYRYIWLTKGKAEPVEDEHKTKEDKVDFQTKKIKLTFMPRMHDEEYRLLADDDNPEFTGADKWFTIETLTGKIESETPQTGE</sequence>
<evidence type="ECO:0000313" key="2">
    <source>
        <dbReference type="Proteomes" id="UP000037267"/>
    </source>
</evidence>